<evidence type="ECO:0000313" key="8">
    <source>
        <dbReference type="EMBL" id="SEP78087.1"/>
    </source>
</evidence>
<dbReference type="PANTHER" id="PTHR10742:SF410">
    <property type="entry name" value="LYSINE-SPECIFIC HISTONE DEMETHYLASE 2"/>
    <property type="match status" value="1"/>
</dbReference>
<keyword evidence="5" id="KW-0073">Auxin biosynthesis</keyword>
<reference evidence="8 9" key="1">
    <citation type="submission" date="2016-10" db="EMBL/GenBank/DDBJ databases">
        <authorList>
            <person name="de Groot N.N."/>
        </authorList>
    </citation>
    <scope>NUCLEOTIDE SEQUENCE [LARGE SCALE GENOMIC DNA]</scope>
    <source>
        <strain evidence="8 9">A52C2</strain>
    </source>
</reference>
<gene>
    <name evidence="8" type="ORF">SAMN05216548_101474</name>
</gene>
<evidence type="ECO:0000256" key="2">
    <source>
        <dbReference type="ARBA" id="ARBA00005833"/>
    </source>
</evidence>
<evidence type="ECO:0000259" key="7">
    <source>
        <dbReference type="Pfam" id="PF01593"/>
    </source>
</evidence>
<dbReference type="STRING" id="1855383.SAMN05216548_101474"/>
<evidence type="ECO:0000256" key="6">
    <source>
        <dbReference type="ARBA" id="ARBA00047321"/>
    </source>
</evidence>
<dbReference type="InterPro" id="IPR050281">
    <property type="entry name" value="Flavin_monoamine_oxidase"/>
</dbReference>
<sequence>MTLSPIDAAVIGGGAAGVAAARRLHQAGLSTLILEARDRLGGRGHTVQTEAGPVDLGCGWLHSGDVNPWTDITGERGFTVDRTPPPWGVEREEPGFPIAEQQEFGDASDRFYTQLAVAAGRPEDAPASTLLEAGSRWNGLLHAVSTWINGVELEGVSIEDLHAYADTEVNWRVAEGYGALIARHGEGLPVSLRTPVTTIDHSGKTIRIDTPRGTVEARAVVLTVSTGVLAAEGIRFTPALPEKLEAAALLPPGLADKLFLFVDSAAGDLEKDSRVFGATDTARTASFHIRPFGRPLVECYFGGVMARELEGQGEAAFADFAIGQLVELYGADFRRRLTVGPMHAWGTDPYAFGSYSHARPGHHDKRAVLARPVDDRLFFAGEACSENDFSTAHGAYRTGLAAAEKAIDALTASGVGVRRERPGGGSSG</sequence>
<dbReference type="SUPFAM" id="SSF51905">
    <property type="entry name" value="FAD/NAD(P)-binding domain"/>
    <property type="match status" value="1"/>
</dbReference>
<dbReference type="PANTHER" id="PTHR10742">
    <property type="entry name" value="FLAVIN MONOAMINE OXIDASE"/>
    <property type="match status" value="1"/>
</dbReference>
<dbReference type="EMBL" id="FOFG01000001">
    <property type="protein sequence ID" value="SEP78087.1"/>
    <property type="molecule type" value="Genomic_DNA"/>
</dbReference>
<accession>A0A1H9ANP7</accession>
<comment type="catalytic activity">
    <reaction evidence="6">
        <text>L-tryptophan + O2 = indole-3-acetamide + CO2 + H2O</text>
        <dbReference type="Rhea" id="RHEA:16165"/>
        <dbReference type="ChEBI" id="CHEBI:15377"/>
        <dbReference type="ChEBI" id="CHEBI:15379"/>
        <dbReference type="ChEBI" id="CHEBI:16031"/>
        <dbReference type="ChEBI" id="CHEBI:16526"/>
        <dbReference type="ChEBI" id="CHEBI:57912"/>
        <dbReference type="EC" id="1.13.12.3"/>
    </reaction>
</comment>
<dbReference type="Gene3D" id="3.50.50.60">
    <property type="entry name" value="FAD/NAD(P)-binding domain"/>
    <property type="match status" value="1"/>
</dbReference>
<evidence type="ECO:0000256" key="5">
    <source>
        <dbReference type="ARBA" id="ARBA00023070"/>
    </source>
</evidence>
<dbReference type="Gene3D" id="3.90.660.10">
    <property type="match status" value="1"/>
</dbReference>
<feature type="domain" description="Amine oxidase" evidence="7">
    <location>
        <begin position="16"/>
        <end position="67"/>
    </location>
</feature>
<evidence type="ECO:0000256" key="1">
    <source>
        <dbReference type="ARBA" id="ARBA00004814"/>
    </source>
</evidence>
<dbReference type="EC" id="1.13.12.3" evidence="3"/>
<dbReference type="GO" id="GO:0050361">
    <property type="term" value="F:tryptophan 2-monooxygenase activity"/>
    <property type="evidence" value="ECO:0007669"/>
    <property type="project" value="UniProtKB-EC"/>
</dbReference>
<evidence type="ECO:0000313" key="9">
    <source>
        <dbReference type="Proteomes" id="UP000199647"/>
    </source>
</evidence>
<feature type="domain" description="Amine oxidase" evidence="7">
    <location>
        <begin position="158"/>
        <end position="405"/>
    </location>
</feature>
<dbReference type="AlphaFoldDB" id="A0A1H9ANP7"/>
<evidence type="ECO:0000256" key="4">
    <source>
        <dbReference type="ARBA" id="ARBA00017871"/>
    </source>
</evidence>
<dbReference type="SUPFAM" id="SSF54373">
    <property type="entry name" value="FAD-linked reductases, C-terminal domain"/>
    <property type="match status" value="1"/>
</dbReference>
<dbReference type="InterPro" id="IPR036188">
    <property type="entry name" value="FAD/NAD-bd_sf"/>
</dbReference>
<comment type="similarity">
    <text evidence="2">Belongs to the tryptophan 2-monooxygenase family.</text>
</comment>
<comment type="pathway">
    <text evidence="1">Plant hormone metabolism; auxin biosynthesis.</text>
</comment>
<dbReference type="Pfam" id="PF01593">
    <property type="entry name" value="Amino_oxidase"/>
    <property type="match status" value="2"/>
</dbReference>
<name>A0A1H9ANP7_9HYPH</name>
<dbReference type="Proteomes" id="UP000199647">
    <property type="component" value="Unassembled WGS sequence"/>
</dbReference>
<protein>
    <recommendedName>
        <fullName evidence="4">Tryptophan 2-monooxygenase</fullName>
        <ecNumber evidence="3">1.13.12.3</ecNumber>
    </recommendedName>
</protein>
<keyword evidence="9" id="KW-1185">Reference proteome</keyword>
<dbReference type="InterPro" id="IPR002937">
    <property type="entry name" value="Amino_oxidase"/>
</dbReference>
<dbReference type="RefSeq" id="WP_092494953.1">
    <property type="nucleotide sequence ID" value="NZ_FOFG01000001.1"/>
</dbReference>
<dbReference type="GO" id="GO:0009851">
    <property type="term" value="P:auxin biosynthetic process"/>
    <property type="evidence" value="ECO:0007669"/>
    <property type="project" value="UniProtKB-KW"/>
</dbReference>
<evidence type="ECO:0000256" key="3">
    <source>
        <dbReference type="ARBA" id="ARBA00012535"/>
    </source>
</evidence>
<proteinExistence type="inferred from homology"/>
<organism evidence="8 9">
    <name type="scientific">Faunimonas pinastri</name>
    <dbReference type="NCBI Taxonomy" id="1855383"/>
    <lineage>
        <taxon>Bacteria</taxon>
        <taxon>Pseudomonadati</taxon>
        <taxon>Pseudomonadota</taxon>
        <taxon>Alphaproteobacteria</taxon>
        <taxon>Hyphomicrobiales</taxon>
        <taxon>Afifellaceae</taxon>
        <taxon>Faunimonas</taxon>
    </lineage>
</organism>
<dbReference type="OrthoDB" id="9790035at2"/>